<feature type="transmembrane region" description="Helical" evidence="1">
    <location>
        <begin position="218"/>
        <end position="237"/>
    </location>
</feature>
<proteinExistence type="predicted"/>
<dbReference type="EMBL" id="MU865462">
    <property type="protein sequence ID" value="KAK4222614.1"/>
    <property type="molecule type" value="Genomic_DNA"/>
</dbReference>
<keyword evidence="1" id="KW-0812">Transmembrane</keyword>
<name>A0AAN6YNY4_9PEZI</name>
<keyword evidence="3" id="KW-1185">Reference proteome</keyword>
<accession>A0AAN6YNY4</accession>
<evidence type="ECO:0000313" key="3">
    <source>
        <dbReference type="Proteomes" id="UP001301958"/>
    </source>
</evidence>
<organism evidence="2 3">
    <name type="scientific">Podospora fimiseda</name>
    <dbReference type="NCBI Taxonomy" id="252190"/>
    <lineage>
        <taxon>Eukaryota</taxon>
        <taxon>Fungi</taxon>
        <taxon>Dikarya</taxon>
        <taxon>Ascomycota</taxon>
        <taxon>Pezizomycotina</taxon>
        <taxon>Sordariomycetes</taxon>
        <taxon>Sordariomycetidae</taxon>
        <taxon>Sordariales</taxon>
        <taxon>Podosporaceae</taxon>
        <taxon>Podospora</taxon>
    </lineage>
</organism>
<sequence length="238" mass="24794">MAQMKPPSTVYVSLEAIDVVTIDTPLPLPSYAGKPLYSSAGSFLNAAACASTDFALVDAGSSTMYYADFVGFIKDKPECCPWVVSTNSTGGIVAAQTDSTHNKNKKPANNLGFDFPQPADPKKIRLAECAKDYYSISGGCFPVGYRPLTSPIGGQTPCYSSLRLPISAPTLTVTKLAEASNANKDKDTSAVVNIIWAMRDTVEDQSSSGGLSTAAKSGIGAGVGIAVILITVGVICFC</sequence>
<gene>
    <name evidence="2" type="ORF">QBC38DRAFT_74365</name>
</gene>
<keyword evidence="1" id="KW-1133">Transmembrane helix</keyword>
<reference evidence="2" key="2">
    <citation type="submission" date="2023-05" db="EMBL/GenBank/DDBJ databases">
        <authorList>
            <consortium name="Lawrence Berkeley National Laboratory"/>
            <person name="Steindorff A."/>
            <person name="Hensen N."/>
            <person name="Bonometti L."/>
            <person name="Westerberg I."/>
            <person name="Brannstrom I.O."/>
            <person name="Guillou S."/>
            <person name="Cros-Aarteil S."/>
            <person name="Calhoun S."/>
            <person name="Haridas S."/>
            <person name="Kuo A."/>
            <person name="Mondo S."/>
            <person name="Pangilinan J."/>
            <person name="Riley R."/>
            <person name="Labutti K."/>
            <person name="Andreopoulos B."/>
            <person name="Lipzen A."/>
            <person name="Chen C."/>
            <person name="Yanf M."/>
            <person name="Daum C."/>
            <person name="Ng V."/>
            <person name="Clum A."/>
            <person name="Ohm R."/>
            <person name="Martin F."/>
            <person name="Silar P."/>
            <person name="Natvig D."/>
            <person name="Lalanne C."/>
            <person name="Gautier V."/>
            <person name="Ament-Velasquez S.L."/>
            <person name="Kruys A."/>
            <person name="Hutchinson M.I."/>
            <person name="Powell A.J."/>
            <person name="Barry K."/>
            <person name="Miller A.N."/>
            <person name="Grigoriev I.V."/>
            <person name="Debuchy R."/>
            <person name="Gladieux P."/>
            <person name="Thoren M.H."/>
            <person name="Johannesson H."/>
        </authorList>
    </citation>
    <scope>NUCLEOTIDE SEQUENCE</scope>
    <source>
        <strain evidence="2">CBS 990.96</strain>
    </source>
</reference>
<dbReference type="Proteomes" id="UP001301958">
    <property type="component" value="Unassembled WGS sequence"/>
</dbReference>
<keyword evidence="1" id="KW-0472">Membrane</keyword>
<evidence type="ECO:0000256" key="1">
    <source>
        <dbReference type="SAM" id="Phobius"/>
    </source>
</evidence>
<dbReference type="AlphaFoldDB" id="A0AAN6YNY4"/>
<evidence type="ECO:0000313" key="2">
    <source>
        <dbReference type="EMBL" id="KAK4222614.1"/>
    </source>
</evidence>
<protein>
    <submittedName>
        <fullName evidence="2">Uncharacterized protein</fullName>
    </submittedName>
</protein>
<comment type="caution">
    <text evidence="2">The sequence shown here is derived from an EMBL/GenBank/DDBJ whole genome shotgun (WGS) entry which is preliminary data.</text>
</comment>
<reference evidence="2" key="1">
    <citation type="journal article" date="2023" name="Mol. Phylogenet. Evol.">
        <title>Genome-scale phylogeny and comparative genomics of the fungal order Sordariales.</title>
        <authorList>
            <person name="Hensen N."/>
            <person name="Bonometti L."/>
            <person name="Westerberg I."/>
            <person name="Brannstrom I.O."/>
            <person name="Guillou S."/>
            <person name="Cros-Aarteil S."/>
            <person name="Calhoun S."/>
            <person name="Haridas S."/>
            <person name="Kuo A."/>
            <person name="Mondo S."/>
            <person name="Pangilinan J."/>
            <person name="Riley R."/>
            <person name="LaButti K."/>
            <person name="Andreopoulos B."/>
            <person name="Lipzen A."/>
            <person name="Chen C."/>
            <person name="Yan M."/>
            <person name="Daum C."/>
            <person name="Ng V."/>
            <person name="Clum A."/>
            <person name="Steindorff A."/>
            <person name="Ohm R.A."/>
            <person name="Martin F."/>
            <person name="Silar P."/>
            <person name="Natvig D.O."/>
            <person name="Lalanne C."/>
            <person name="Gautier V."/>
            <person name="Ament-Velasquez S.L."/>
            <person name="Kruys A."/>
            <person name="Hutchinson M.I."/>
            <person name="Powell A.J."/>
            <person name="Barry K."/>
            <person name="Miller A.N."/>
            <person name="Grigoriev I.V."/>
            <person name="Debuchy R."/>
            <person name="Gladieux P."/>
            <person name="Hiltunen Thoren M."/>
            <person name="Johannesson H."/>
        </authorList>
    </citation>
    <scope>NUCLEOTIDE SEQUENCE</scope>
    <source>
        <strain evidence="2">CBS 990.96</strain>
    </source>
</reference>